<dbReference type="Pfam" id="PF06067">
    <property type="entry name" value="DUF932"/>
    <property type="match status" value="1"/>
</dbReference>
<feature type="non-terminal residue" evidence="1">
    <location>
        <position position="266"/>
    </location>
</feature>
<gene>
    <name evidence="1" type="ORF">S01H1_42138</name>
</gene>
<proteinExistence type="predicted"/>
<dbReference type="EMBL" id="BARS01026770">
    <property type="protein sequence ID" value="GAG04315.1"/>
    <property type="molecule type" value="Genomic_DNA"/>
</dbReference>
<accession>X0UFD7</accession>
<name>X0UFD7_9ZZZZ</name>
<organism evidence="1">
    <name type="scientific">marine sediment metagenome</name>
    <dbReference type="NCBI Taxonomy" id="412755"/>
    <lineage>
        <taxon>unclassified sequences</taxon>
        <taxon>metagenomes</taxon>
        <taxon>ecological metagenomes</taxon>
    </lineage>
</organism>
<evidence type="ECO:0008006" key="2">
    <source>
        <dbReference type="Google" id="ProtNLM"/>
    </source>
</evidence>
<comment type="caution">
    <text evidence="1">The sequence shown here is derived from an EMBL/GenBank/DDBJ whole genome shotgun (WGS) entry which is preliminary data.</text>
</comment>
<dbReference type="InterPro" id="IPR017686">
    <property type="entry name" value="Phg/plasmid-like_prot"/>
</dbReference>
<sequence>PAWHGLGQCFDEPMTSVQALEGAGLGWSVEQENAYRFKQAYHFGGSDSYQSIPGFRLNVRSDSREVLGMVSDHYKVVQNTEAFAFLDELVEGHEMMYESAFSLRGGRKVVLLAKMPGVRQVVEGDTLLDYVLLSLGHDGTEAVQFGPTSVRVVCANTHAMAVREGNQKRLAIRHAGNIKEKLGQARSILALASDQFAQYAETGRRLAERRLSQSEWVTFLDVICPELDPMDPDYTDRRAVKIADRRFELLGAFCNERQATAPRSAW</sequence>
<evidence type="ECO:0000313" key="1">
    <source>
        <dbReference type="EMBL" id="GAG04315.1"/>
    </source>
</evidence>
<dbReference type="InterPro" id="IPR026325">
    <property type="entry name" value="DUF932"/>
</dbReference>
<feature type="non-terminal residue" evidence="1">
    <location>
        <position position="1"/>
    </location>
</feature>
<protein>
    <recommendedName>
        <fullName evidence="2">DUF932 domain-containing protein</fullName>
    </recommendedName>
</protein>
<dbReference type="AlphaFoldDB" id="X0UFD7"/>
<reference evidence="1" key="1">
    <citation type="journal article" date="2014" name="Front. Microbiol.">
        <title>High frequency of phylogenetically diverse reductive dehalogenase-homologous genes in deep subseafloor sedimentary metagenomes.</title>
        <authorList>
            <person name="Kawai M."/>
            <person name="Futagami T."/>
            <person name="Toyoda A."/>
            <person name="Takaki Y."/>
            <person name="Nishi S."/>
            <person name="Hori S."/>
            <person name="Arai W."/>
            <person name="Tsubouchi T."/>
            <person name="Morono Y."/>
            <person name="Uchiyama I."/>
            <person name="Ito T."/>
            <person name="Fujiyama A."/>
            <person name="Inagaki F."/>
            <person name="Takami H."/>
        </authorList>
    </citation>
    <scope>NUCLEOTIDE SEQUENCE</scope>
    <source>
        <strain evidence="1">Expedition CK06-06</strain>
    </source>
</reference>
<dbReference type="NCBIfam" id="TIGR03299">
    <property type="entry name" value="LGT_TIGR03299"/>
    <property type="match status" value="1"/>
</dbReference>